<dbReference type="Pfam" id="PF10936">
    <property type="entry name" value="DUF2617"/>
    <property type="match status" value="1"/>
</dbReference>
<evidence type="ECO:0008006" key="3">
    <source>
        <dbReference type="Google" id="ProtNLM"/>
    </source>
</evidence>
<gene>
    <name evidence="1" type="ORF">Fuma_04777</name>
</gene>
<organism evidence="1 2">
    <name type="scientific">Fuerstiella marisgermanici</name>
    <dbReference type="NCBI Taxonomy" id="1891926"/>
    <lineage>
        <taxon>Bacteria</taxon>
        <taxon>Pseudomonadati</taxon>
        <taxon>Planctomycetota</taxon>
        <taxon>Planctomycetia</taxon>
        <taxon>Planctomycetales</taxon>
        <taxon>Planctomycetaceae</taxon>
        <taxon>Fuerstiella</taxon>
    </lineage>
</organism>
<name>A0A1P8WM26_9PLAN</name>
<dbReference type="InterPro" id="IPR024486">
    <property type="entry name" value="DUF2617"/>
</dbReference>
<protein>
    <recommendedName>
        <fullName evidence="3">DUF2617 domain-containing protein</fullName>
    </recommendedName>
</protein>
<dbReference type="AlphaFoldDB" id="A0A1P8WM26"/>
<dbReference type="EMBL" id="CP017641">
    <property type="protein sequence ID" value="APZ95123.1"/>
    <property type="molecule type" value="Genomic_DNA"/>
</dbReference>
<sequence length="183" mass="20865">MQLQLTRPDAADMLLRTFERPIHPELFDSSAACTLRFGGNKARLRIGRTGHLLEFQSDDAIITEVAATRQEDLPVNRRVIDRRLIGYRTHMLDLPTVRYHCSYQLEHVPLDVYLQLHREFEVDARNATLSTIFPGSSPQSPECISLLKCDILPEGLVVHAFHTFPDNAAVLRTQTLFELLNTD</sequence>
<proteinExistence type="predicted"/>
<reference evidence="1 2" key="1">
    <citation type="journal article" date="2016" name="Front. Microbiol.">
        <title>Fuerstia marisgermanicae gen. nov., sp. nov., an Unusual Member of the Phylum Planctomycetes from the German Wadden Sea.</title>
        <authorList>
            <person name="Kohn T."/>
            <person name="Heuer A."/>
            <person name="Jogler M."/>
            <person name="Vollmers J."/>
            <person name="Boedeker C."/>
            <person name="Bunk B."/>
            <person name="Rast P."/>
            <person name="Borchert D."/>
            <person name="Glockner I."/>
            <person name="Freese H.M."/>
            <person name="Klenk H.P."/>
            <person name="Overmann J."/>
            <person name="Kaster A.K."/>
            <person name="Rohde M."/>
            <person name="Wiegand S."/>
            <person name="Jogler C."/>
        </authorList>
    </citation>
    <scope>NUCLEOTIDE SEQUENCE [LARGE SCALE GENOMIC DNA]</scope>
    <source>
        <strain evidence="1 2">NH11</strain>
    </source>
</reference>
<keyword evidence="2" id="KW-1185">Reference proteome</keyword>
<evidence type="ECO:0000313" key="2">
    <source>
        <dbReference type="Proteomes" id="UP000187735"/>
    </source>
</evidence>
<evidence type="ECO:0000313" key="1">
    <source>
        <dbReference type="EMBL" id="APZ95123.1"/>
    </source>
</evidence>
<accession>A0A1P8WM26</accession>
<dbReference type="OrthoDB" id="263569at2"/>
<dbReference type="RefSeq" id="WP_077026332.1">
    <property type="nucleotide sequence ID" value="NZ_CP017641.1"/>
</dbReference>
<dbReference type="Proteomes" id="UP000187735">
    <property type="component" value="Chromosome"/>
</dbReference>
<dbReference type="KEGG" id="fmr:Fuma_04777"/>